<dbReference type="AlphaFoldDB" id="A0A8J2N9G8"/>
<sequence length="197" mass="22967">MSRPRLSSKKRRRLGRDKEAMRRILAQAQSSTQNNHAAPAQSSTTPSGGDPSGSNKNSPVPQVAKPKCKHRHLPDRHYYAREDKYDRRFLTFLRRSTERMDNKIAEITKVLDQRNSLLSDKLKHYKERLSGNNEQIRRDVAWHVKRIEEGSLAKLLQRVNHLENRCNELSLELMRERQHRRVTTMRSHIGGNVDNAD</sequence>
<feature type="compositionally biased region" description="Polar residues" evidence="2">
    <location>
        <begin position="27"/>
        <end position="36"/>
    </location>
</feature>
<evidence type="ECO:0000256" key="1">
    <source>
        <dbReference type="SAM" id="Coils"/>
    </source>
</evidence>
<organism evidence="3 4">
    <name type="scientific">Fusarium equiseti</name>
    <name type="common">Fusarium scirpi</name>
    <dbReference type="NCBI Taxonomy" id="61235"/>
    <lineage>
        <taxon>Eukaryota</taxon>
        <taxon>Fungi</taxon>
        <taxon>Dikarya</taxon>
        <taxon>Ascomycota</taxon>
        <taxon>Pezizomycotina</taxon>
        <taxon>Sordariomycetes</taxon>
        <taxon>Hypocreomycetidae</taxon>
        <taxon>Hypocreales</taxon>
        <taxon>Nectriaceae</taxon>
        <taxon>Fusarium</taxon>
        <taxon>Fusarium incarnatum-equiseti species complex</taxon>
    </lineage>
</organism>
<evidence type="ECO:0000256" key="2">
    <source>
        <dbReference type="SAM" id="MobiDB-lite"/>
    </source>
</evidence>
<gene>
    <name evidence="3" type="ORF">FEQUK3_LOCUS1569</name>
</gene>
<feature type="coiled-coil region" evidence="1">
    <location>
        <begin position="145"/>
        <end position="179"/>
    </location>
</feature>
<feature type="region of interest" description="Disordered" evidence="2">
    <location>
        <begin position="1"/>
        <end position="75"/>
    </location>
</feature>
<keyword evidence="1" id="KW-0175">Coiled coil</keyword>
<protein>
    <submittedName>
        <fullName evidence="3">Uncharacterized protein</fullName>
    </submittedName>
</protein>
<name>A0A8J2N9G8_FUSEQ</name>
<evidence type="ECO:0000313" key="4">
    <source>
        <dbReference type="Proteomes" id="UP000693738"/>
    </source>
</evidence>
<feature type="compositionally biased region" description="Basic residues" evidence="2">
    <location>
        <begin position="1"/>
        <end position="15"/>
    </location>
</feature>
<accession>A0A8J2N9G8</accession>
<feature type="compositionally biased region" description="Low complexity" evidence="2">
    <location>
        <begin position="42"/>
        <end position="54"/>
    </location>
</feature>
<comment type="caution">
    <text evidence="3">The sequence shown here is derived from an EMBL/GenBank/DDBJ whole genome shotgun (WGS) entry which is preliminary data.</text>
</comment>
<evidence type="ECO:0000313" key="3">
    <source>
        <dbReference type="EMBL" id="CAG7555833.1"/>
    </source>
</evidence>
<proteinExistence type="predicted"/>
<reference evidence="3" key="1">
    <citation type="submission" date="2021-05" db="EMBL/GenBank/DDBJ databases">
        <authorList>
            <person name="Khan N."/>
        </authorList>
    </citation>
    <scope>NUCLEOTIDE SEQUENCE</scope>
</reference>
<dbReference type="EMBL" id="CAJSTJ010000066">
    <property type="protein sequence ID" value="CAG7555833.1"/>
    <property type="molecule type" value="Genomic_DNA"/>
</dbReference>
<dbReference type="Proteomes" id="UP000693738">
    <property type="component" value="Unassembled WGS sequence"/>
</dbReference>